<dbReference type="GeneID" id="109103847"/>
<dbReference type="PANTHER" id="PTHR21292:SF7">
    <property type="entry name" value="EXOCYST COMPLEX COMPONENT 3-LIKE 2"/>
    <property type="match status" value="1"/>
</dbReference>
<dbReference type="CTD" id="91828"/>
<feature type="region of interest" description="Disordered" evidence="2">
    <location>
        <begin position="19"/>
        <end position="137"/>
    </location>
</feature>
<name>A0A9R0ABN4_CYPCA</name>
<dbReference type="AlphaFoldDB" id="A0A9R0ABN4"/>
<dbReference type="InterPro" id="IPR010326">
    <property type="entry name" value="EXOC3/Sec6"/>
</dbReference>
<organism evidence="3">
    <name type="scientific">Cyprinus carpio</name>
    <name type="common">Common carp</name>
    <dbReference type="NCBI Taxonomy" id="7962"/>
    <lineage>
        <taxon>Eukaryota</taxon>
        <taxon>Metazoa</taxon>
        <taxon>Chordata</taxon>
        <taxon>Craniata</taxon>
        <taxon>Vertebrata</taxon>
        <taxon>Euteleostomi</taxon>
        <taxon>Actinopterygii</taxon>
        <taxon>Neopterygii</taxon>
        <taxon>Teleostei</taxon>
        <taxon>Ostariophysi</taxon>
        <taxon>Cypriniformes</taxon>
        <taxon>Cyprinidae</taxon>
        <taxon>Cyprininae</taxon>
        <taxon>Cyprinus</taxon>
    </lineage>
</organism>
<dbReference type="InterPro" id="IPR042532">
    <property type="entry name" value="EXOC3/Sec6_C"/>
</dbReference>
<accession>A0A9R0ABN4</accession>
<dbReference type="PANTHER" id="PTHR21292">
    <property type="entry name" value="EXOCYST COMPLEX COMPONENT SEC6-RELATED"/>
    <property type="match status" value="1"/>
</dbReference>
<proteinExistence type="inferred from homology"/>
<dbReference type="SMR" id="A0A9R0ABN4"/>
<reference evidence="3" key="1">
    <citation type="submission" date="2025-08" db="UniProtKB">
        <authorList>
            <consortium name="RefSeq"/>
        </authorList>
    </citation>
    <scope>IDENTIFICATION</scope>
    <source>
        <tissue evidence="3">Muscle</tissue>
    </source>
</reference>
<dbReference type="OrthoDB" id="190098at2759"/>
<evidence type="ECO:0000313" key="3">
    <source>
        <dbReference type="RefSeq" id="XP_042592373.1"/>
    </source>
</evidence>
<dbReference type="KEGG" id="ccar:109103847"/>
<comment type="similarity">
    <text evidence="1">Belongs to the SEC6 family.</text>
</comment>
<dbReference type="GO" id="GO:0006887">
    <property type="term" value="P:exocytosis"/>
    <property type="evidence" value="ECO:0007669"/>
    <property type="project" value="InterPro"/>
</dbReference>
<dbReference type="Proteomes" id="UP001155660">
    <property type="component" value="Chromosome B13"/>
</dbReference>
<evidence type="ECO:0000256" key="2">
    <source>
        <dbReference type="SAM" id="MobiDB-lite"/>
    </source>
</evidence>
<gene>
    <name evidence="3" type="primary">exoc3l4</name>
</gene>
<dbReference type="GO" id="GO:0000149">
    <property type="term" value="F:SNARE binding"/>
    <property type="evidence" value="ECO:0007669"/>
    <property type="project" value="TreeGrafter"/>
</dbReference>
<evidence type="ECO:0000256" key="1">
    <source>
        <dbReference type="ARBA" id="ARBA00009447"/>
    </source>
</evidence>
<dbReference type="Pfam" id="PF06046">
    <property type="entry name" value="Sec6"/>
    <property type="match status" value="1"/>
</dbReference>
<dbReference type="GO" id="GO:0051601">
    <property type="term" value="P:exocyst localization"/>
    <property type="evidence" value="ECO:0007669"/>
    <property type="project" value="TreeGrafter"/>
</dbReference>
<protein>
    <submittedName>
        <fullName evidence="3">Exocyst complex component 3-like protein 4 isoform X1</fullName>
    </submittedName>
</protein>
<sequence length="800" mass="91579">MHLSMTFQGLIRLMHGQMAETTKEEVDGGNEVNDPSEWDEDATKGLKNGGEQMESPVKEKSLGVLKSFKRSLKGFSPKTQKDKRSENTDDQSSNSPLRPTHSPSLSRGSPSQSSFQTPKTEKNSLTRTMSDSAVEITGSLTRRGLSIRQSLGLSSKKSKQEPLEPVTEAMTLSEGKTEVVDTVLELRDTYTLPEIPPMPLSVMEINKLIVSDHLEEAYVNLLSLRLELQREHQALDQEDYPIELVNKEKDLSLLYGTLRNKMSAIVRNFSALTSCKKEQLVYVAYIILEEEKRQGETGAMQGWRDAWRDAVLNGVRDTLKKVPLDSREQNASWLAVHLGLLGKAVVEDLGKVKTELLSSYPPDFNVFETYVSCHHEAVGEHLKRLLEKVTELKDYYALLDFIIHRYPSEKIMGSSSLLPELKEDQRTLPVDKDFLNQIKDKYCARLQADMKTSLNRIIDLENEESWKEKRKPVIDEGIYSSHIDMDIWTNIKGHVQGSRRIDVNLEQKVVRSCLEELKIFPKRFESAFVEWSSPLSNSSLWAEYHISYINSFSALKEHMESYKDTCPIQLELVQKEIDRLTTSLSQAVMENFKTDVKPFLRRQMTGKWFSFDDDFLQLIRRTKTLSEQSKYMTPKHKQAFVNEAHFFVVKDYVSQLMKNNYSCKNRKNETAATKITNQWEELKEIFQDMNSSLDWLNPVGNQLSDIIGCKKSDVIRNLEPLVDNYPDIMKSHLSAVLYFRGIIRGREKHTILQRLAELKQRTENTGNREQALFSEIQAAVNTDCLAGTPFSCLSFIVPDS</sequence>
<dbReference type="Gene3D" id="1.10.357.70">
    <property type="entry name" value="Exocyst complex component Sec6, C-terminal domain"/>
    <property type="match status" value="1"/>
</dbReference>
<feature type="compositionally biased region" description="Low complexity" evidence="2">
    <location>
        <begin position="102"/>
        <end position="114"/>
    </location>
</feature>
<dbReference type="RefSeq" id="XP_042592373.1">
    <property type="nucleotide sequence ID" value="XM_042736439.1"/>
</dbReference>
<dbReference type="GO" id="GO:0000145">
    <property type="term" value="C:exocyst"/>
    <property type="evidence" value="ECO:0007669"/>
    <property type="project" value="InterPro"/>
</dbReference>